<proteinExistence type="predicted"/>
<reference evidence="1 2" key="1">
    <citation type="submission" date="2022-06" db="EMBL/GenBank/DDBJ databases">
        <title>Actinoplanes abujensis sp. nov., isolated from Nigerian arid soil.</title>
        <authorList>
            <person name="Ding P."/>
        </authorList>
    </citation>
    <scope>NUCLEOTIDE SEQUENCE [LARGE SCALE GENOMIC DNA]</scope>
    <source>
        <strain evidence="2">TRM88002</strain>
    </source>
</reference>
<evidence type="ECO:0000313" key="1">
    <source>
        <dbReference type="EMBL" id="MCM4084715.1"/>
    </source>
</evidence>
<protein>
    <recommendedName>
        <fullName evidence="3">Excreted virulence factor EspC (Type VII ESX diderm)</fullName>
    </recommendedName>
</protein>
<comment type="caution">
    <text evidence="1">The sequence shown here is derived from an EMBL/GenBank/DDBJ whole genome shotgun (WGS) entry which is preliminary data.</text>
</comment>
<dbReference type="RefSeq" id="WP_251804459.1">
    <property type="nucleotide sequence ID" value="NZ_JAMQOL010000082.1"/>
</dbReference>
<accession>A0ABT0YF83</accession>
<dbReference type="Proteomes" id="UP001523216">
    <property type="component" value="Unassembled WGS sequence"/>
</dbReference>
<gene>
    <name evidence="1" type="ORF">LXN57_45020</name>
</gene>
<sequence length="101" mass="10203">MTSIDAPAVRAMGVAVTEIGDEIAGAAALIPGWEYAGQGAVEGAEVCENSMAHAARFWQITVEGLAGLVRDYGGELRAAAGDFVATDQGAADRVQVAGKPG</sequence>
<evidence type="ECO:0000313" key="2">
    <source>
        <dbReference type="Proteomes" id="UP001523216"/>
    </source>
</evidence>
<name>A0ABT0YF83_9ACTN</name>
<dbReference type="EMBL" id="JAMQOL010000082">
    <property type="protein sequence ID" value="MCM4084715.1"/>
    <property type="molecule type" value="Genomic_DNA"/>
</dbReference>
<keyword evidence="2" id="KW-1185">Reference proteome</keyword>
<organism evidence="1 2">
    <name type="scientific">Paractinoplanes hotanensis</name>
    <dbReference type="NCBI Taxonomy" id="2906497"/>
    <lineage>
        <taxon>Bacteria</taxon>
        <taxon>Bacillati</taxon>
        <taxon>Actinomycetota</taxon>
        <taxon>Actinomycetes</taxon>
        <taxon>Micromonosporales</taxon>
        <taxon>Micromonosporaceae</taxon>
        <taxon>Paractinoplanes</taxon>
    </lineage>
</organism>
<evidence type="ECO:0008006" key="3">
    <source>
        <dbReference type="Google" id="ProtNLM"/>
    </source>
</evidence>